<organism evidence="1 2">
    <name type="scientific">Rotaria socialis</name>
    <dbReference type="NCBI Taxonomy" id="392032"/>
    <lineage>
        <taxon>Eukaryota</taxon>
        <taxon>Metazoa</taxon>
        <taxon>Spiralia</taxon>
        <taxon>Gnathifera</taxon>
        <taxon>Rotifera</taxon>
        <taxon>Eurotatoria</taxon>
        <taxon>Bdelloidea</taxon>
        <taxon>Philodinida</taxon>
        <taxon>Philodinidae</taxon>
        <taxon>Rotaria</taxon>
    </lineage>
</organism>
<comment type="caution">
    <text evidence="1">The sequence shown here is derived from an EMBL/GenBank/DDBJ whole genome shotgun (WGS) entry which is preliminary data.</text>
</comment>
<sequence length="26" mass="3139">MHDEQQTQAIRELTEINHKLSQDFQV</sequence>
<evidence type="ECO:0000313" key="2">
    <source>
        <dbReference type="Proteomes" id="UP000663848"/>
    </source>
</evidence>
<gene>
    <name evidence="1" type="ORF">QYT958_LOCUS43740</name>
</gene>
<dbReference type="AlphaFoldDB" id="A0A822DRI9"/>
<dbReference type="EMBL" id="CAJOBR010063798">
    <property type="protein sequence ID" value="CAF5078142.1"/>
    <property type="molecule type" value="Genomic_DNA"/>
</dbReference>
<name>A0A822DRI9_9BILA</name>
<reference evidence="1" key="1">
    <citation type="submission" date="2021-02" db="EMBL/GenBank/DDBJ databases">
        <authorList>
            <person name="Nowell W R."/>
        </authorList>
    </citation>
    <scope>NUCLEOTIDE SEQUENCE</scope>
</reference>
<proteinExistence type="predicted"/>
<evidence type="ECO:0000313" key="1">
    <source>
        <dbReference type="EMBL" id="CAF5078142.1"/>
    </source>
</evidence>
<protein>
    <submittedName>
        <fullName evidence="1">Uncharacterized protein</fullName>
    </submittedName>
</protein>
<feature type="non-terminal residue" evidence="1">
    <location>
        <position position="26"/>
    </location>
</feature>
<accession>A0A822DRI9</accession>
<dbReference type="Proteomes" id="UP000663848">
    <property type="component" value="Unassembled WGS sequence"/>
</dbReference>